<sequence>MALEINITNKSLDKLTQKAFIYIEGQRNTLDMKRLKSEETDQMKILTTTTDIAKNIMLSYLNTDSAIINTKISQVTSLTQTMQLDIIEITPEGTIRYRMH</sequence>
<reference evidence="1 2" key="1">
    <citation type="submission" date="2020-03" db="EMBL/GenBank/DDBJ databases">
        <title>Soil Listeria distribution.</title>
        <authorList>
            <person name="Liao J."/>
            <person name="Wiedmann M."/>
        </authorList>
    </citation>
    <scope>NUCLEOTIDE SEQUENCE [LARGE SCALE GENOMIC DNA]</scope>
    <source>
        <strain evidence="1 2">FSL L7-0741</strain>
    </source>
</reference>
<dbReference type="AlphaFoldDB" id="A0A7X1CR13"/>
<proteinExistence type="predicted"/>
<organism evidence="1 2">
    <name type="scientific">Listeria grandensis</name>
    <dbReference type="NCBI Taxonomy" id="1494963"/>
    <lineage>
        <taxon>Bacteria</taxon>
        <taxon>Bacillati</taxon>
        <taxon>Bacillota</taxon>
        <taxon>Bacilli</taxon>
        <taxon>Bacillales</taxon>
        <taxon>Listeriaceae</taxon>
        <taxon>Listeria</taxon>
    </lineage>
</organism>
<evidence type="ECO:0000313" key="2">
    <source>
        <dbReference type="Proteomes" id="UP000535908"/>
    </source>
</evidence>
<accession>A0A7X1CR13</accession>
<name>A0A7X1CR13_9LIST</name>
<gene>
    <name evidence="1" type="ORF">HCA69_14485</name>
</gene>
<comment type="caution">
    <text evidence="1">The sequence shown here is derived from an EMBL/GenBank/DDBJ whole genome shotgun (WGS) entry which is preliminary data.</text>
</comment>
<dbReference type="RefSeq" id="WP_185527408.1">
    <property type="nucleotide sequence ID" value="NZ_JAARWN010000019.1"/>
</dbReference>
<protein>
    <submittedName>
        <fullName evidence="1">Uncharacterized protein</fullName>
    </submittedName>
</protein>
<evidence type="ECO:0000313" key="1">
    <source>
        <dbReference type="EMBL" id="MBC1937582.1"/>
    </source>
</evidence>
<dbReference type="Proteomes" id="UP000535908">
    <property type="component" value="Unassembled WGS sequence"/>
</dbReference>
<dbReference type="EMBL" id="JAARWN010000019">
    <property type="protein sequence ID" value="MBC1937582.1"/>
    <property type="molecule type" value="Genomic_DNA"/>
</dbReference>